<dbReference type="RefSeq" id="WP_406770806.1">
    <property type="nucleotide sequence ID" value="NZ_JBJHZZ010000016.1"/>
</dbReference>
<comment type="caution">
    <text evidence="2">The sequence shown here is derived from an EMBL/GenBank/DDBJ whole genome shotgun (WGS) entry which is preliminary data.</text>
</comment>
<organism evidence="2 3">
    <name type="scientific">Candidatus Clostridium stratigraminis</name>
    <dbReference type="NCBI Taxonomy" id="3381661"/>
    <lineage>
        <taxon>Bacteria</taxon>
        <taxon>Bacillati</taxon>
        <taxon>Bacillota</taxon>
        <taxon>Clostridia</taxon>
        <taxon>Eubacteriales</taxon>
        <taxon>Clostridiaceae</taxon>
        <taxon>Clostridium</taxon>
    </lineage>
</organism>
<sequence length="232" mass="27939">MYYQLFYLKDENKVTIIDEYGTKQYDFGTEFAIVLFDNEKKPFSFIGLAYTEYNIGLGCDTTLTEVIKILQRYGFNKYASNKSAKKLREEVTRREDISYKNLDTGEQRDFYNRAKDTVYNRRVYDLAIIDNKTREELVVFKNYDFNNDNPSIRVIAEGIMDYTTKYIDTKEYEEDCREREEELRRELEEEERVREQERIGEEAEALVREEEAKRIEELIRAKVKELENQERI</sequence>
<reference evidence="2 3" key="1">
    <citation type="submission" date="2024-11" db="EMBL/GenBank/DDBJ databases">
        <authorList>
            <person name="Heng Y.C."/>
            <person name="Lim A.C.H."/>
            <person name="Lee J.K.Y."/>
            <person name="Kittelmann S."/>
        </authorList>
    </citation>
    <scope>NUCLEOTIDE SEQUENCE [LARGE SCALE GENOMIC DNA]</scope>
    <source>
        <strain evidence="2 3">WILCCON 0185</strain>
    </source>
</reference>
<accession>A0ABW8T716</accession>
<name>A0ABW8T716_9CLOT</name>
<protein>
    <submittedName>
        <fullName evidence="2">Uncharacterized protein</fullName>
    </submittedName>
</protein>
<keyword evidence="3" id="KW-1185">Reference proteome</keyword>
<evidence type="ECO:0000256" key="1">
    <source>
        <dbReference type="SAM" id="Coils"/>
    </source>
</evidence>
<keyword evidence="1" id="KW-0175">Coiled coil</keyword>
<gene>
    <name evidence="2" type="ORF">ACJDUG_15615</name>
</gene>
<evidence type="ECO:0000313" key="2">
    <source>
        <dbReference type="EMBL" id="MFL0248379.1"/>
    </source>
</evidence>
<proteinExistence type="predicted"/>
<feature type="coiled-coil region" evidence="1">
    <location>
        <begin position="169"/>
        <end position="232"/>
    </location>
</feature>
<evidence type="ECO:0000313" key="3">
    <source>
        <dbReference type="Proteomes" id="UP001623591"/>
    </source>
</evidence>
<dbReference type="Proteomes" id="UP001623591">
    <property type="component" value="Unassembled WGS sequence"/>
</dbReference>
<dbReference type="EMBL" id="JBJHZZ010000016">
    <property type="protein sequence ID" value="MFL0248379.1"/>
    <property type="molecule type" value="Genomic_DNA"/>
</dbReference>